<feature type="transmembrane region" description="Helical" evidence="2">
    <location>
        <begin position="171"/>
        <end position="193"/>
    </location>
</feature>
<accession>A0AAV9Z6K9</accession>
<feature type="region of interest" description="Disordered" evidence="1">
    <location>
        <begin position="136"/>
        <end position="160"/>
    </location>
</feature>
<dbReference type="EMBL" id="JAWWNJ010000193">
    <property type="protein sequence ID" value="KAK6972133.1"/>
    <property type="molecule type" value="Genomic_DNA"/>
</dbReference>
<evidence type="ECO:0000313" key="4">
    <source>
        <dbReference type="Proteomes" id="UP001362999"/>
    </source>
</evidence>
<feature type="region of interest" description="Disordered" evidence="1">
    <location>
        <begin position="252"/>
        <end position="280"/>
    </location>
</feature>
<comment type="caution">
    <text evidence="3">The sequence shown here is derived from an EMBL/GenBank/DDBJ whole genome shotgun (WGS) entry which is preliminary data.</text>
</comment>
<evidence type="ECO:0000256" key="1">
    <source>
        <dbReference type="SAM" id="MobiDB-lite"/>
    </source>
</evidence>
<dbReference type="AlphaFoldDB" id="A0AAV9Z6K9"/>
<organism evidence="3 4">
    <name type="scientific">Favolaschia claudopus</name>
    <dbReference type="NCBI Taxonomy" id="2862362"/>
    <lineage>
        <taxon>Eukaryota</taxon>
        <taxon>Fungi</taxon>
        <taxon>Dikarya</taxon>
        <taxon>Basidiomycota</taxon>
        <taxon>Agaricomycotina</taxon>
        <taxon>Agaricomycetes</taxon>
        <taxon>Agaricomycetidae</taxon>
        <taxon>Agaricales</taxon>
        <taxon>Marasmiineae</taxon>
        <taxon>Mycenaceae</taxon>
        <taxon>Favolaschia</taxon>
    </lineage>
</organism>
<keyword evidence="2" id="KW-0472">Membrane</keyword>
<gene>
    <name evidence="3" type="ORF">R3P38DRAFT_3135924</name>
</gene>
<name>A0AAV9Z6K9_9AGAR</name>
<dbReference type="Gene3D" id="2.60.120.260">
    <property type="entry name" value="Galactose-binding domain-like"/>
    <property type="match status" value="1"/>
</dbReference>
<protein>
    <recommendedName>
        <fullName evidence="5">Transmembrane protein</fullName>
    </recommendedName>
</protein>
<sequence>MFTTTSTSVSAYFVDDRDSRIQYDPAWKLLGSEGDFQLTSQASQAQGDSLTFQFEGKSISFYGGVTSTTVTASISIDGGPPTLWVPPPAANLTNHLIFYSGDLTPGIHTLVVTATNDQPVSADYFLVTPNAPGTSSSALGSSASSSASPSSIGPNSTAHSNSPNVAPIGTIVSVVVALGIGLPLILGVSLFVCRFMRRRVEGQQRSHLAQSRVFSFSPPSVERQGRGGMILSNKLMRAMEMAGQRHVTTVPSASTSRATLTGTTGQQREIHGAPPPVYEE</sequence>
<evidence type="ECO:0000313" key="3">
    <source>
        <dbReference type="EMBL" id="KAK6972133.1"/>
    </source>
</evidence>
<feature type="compositionally biased region" description="Polar residues" evidence="1">
    <location>
        <begin position="252"/>
        <end position="267"/>
    </location>
</feature>
<evidence type="ECO:0000256" key="2">
    <source>
        <dbReference type="SAM" id="Phobius"/>
    </source>
</evidence>
<feature type="compositionally biased region" description="Low complexity" evidence="1">
    <location>
        <begin position="136"/>
        <end position="156"/>
    </location>
</feature>
<keyword evidence="4" id="KW-1185">Reference proteome</keyword>
<keyword evidence="2" id="KW-1133">Transmembrane helix</keyword>
<keyword evidence="2" id="KW-0812">Transmembrane</keyword>
<reference evidence="3 4" key="1">
    <citation type="journal article" date="2024" name="J Genomics">
        <title>Draft genome sequencing and assembly of Favolaschia claudopus CIRM-BRFM 2984 isolated from oak limbs.</title>
        <authorList>
            <person name="Navarro D."/>
            <person name="Drula E."/>
            <person name="Chaduli D."/>
            <person name="Cazenave R."/>
            <person name="Ahrendt S."/>
            <person name="Wang J."/>
            <person name="Lipzen A."/>
            <person name="Daum C."/>
            <person name="Barry K."/>
            <person name="Grigoriev I.V."/>
            <person name="Favel A."/>
            <person name="Rosso M.N."/>
            <person name="Martin F."/>
        </authorList>
    </citation>
    <scope>NUCLEOTIDE SEQUENCE [LARGE SCALE GENOMIC DNA]</scope>
    <source>
        <strain evidence="3 4">CIRM-BRFM 2984</strain>
    </source>
</reference>
<dbReference type="Proteomes" id="UP001362999">
    <property type="component" value="Unassembled WGS sequence"/>
</dbReference>
<evidence type="ECO:0008006" key="5">
    <source>
        <dbReference type="Google" id="ProtNLM"/>
    </source>
</evidence>
<proteinExistence type="predicted"/>